<keyword evidence="3" id="KW-1185">Reference proteome</keyword>
<dbReference type="RefSeq" id="WP_136403706.1">
    <property type="nucleotide sequence ID" value="NZ_SSNZ01000006.1"/>
</dbReference>
<evidence type="ECO:0000313" key="3">
    <source>
        <dbReference type="Proteomes" id="UP000307507"/>
    </source>
</evidence>
<gene>
    <name evidence="2" type="ORF">E6C50_13230</name>
</gene>
<comment type="caution">
    <text evidence="2">The sequence shown here is derived from an EMBL/GenBank/DDBJ whole genome shotgun (WGS) entry which is preliminary data.</text>
</comment>
<sequence length="228" mass="26780">MKKTLLFYLLFVMALPTFSQGKKAVEELFDKVEKKYKSEKSYCYQSTYNFYSTATATKPIETYTGTIYKNNTINYQQIKDNEFASFGSNNIMINHQEKILQIGKVENNNSPIALQSFLKLFPDYSLKQDKSYYICELKSGKYSQVAMDRLIIYINKADYSLVKQEFYFVGEKEFTVKNKKTKIKNPKLEVRYAKHPKCPQIKQQDFFTIKDKKFIVTGKLKNYKAITL</sequence>
<keyword evidence="1" id="KW-0732">Signal</keyword>
<accession>A0A4V6RWS5</accession>
<protein>
    <recommendedName>
        <fullName evidence="4">Outer membrane lipoprotein carrier protein LolA</fullName>
    </recommendedName>
</protein>
<reference evidence="2 3" key="1">
    <citation type="submission" date="2019-04" db="EMBL/GenBank/DDBJ databases">
        <title>Flavobacterium sp. nov. isolated from construction timber.</title>
        <authorList>
            <person name="Lin S.-Y."/>
            <person name="Chang C.-T."/>
            <person name="Young C.-C."/>
        </authorList>
    </citation>
    <scope>NUCLEOTIDE SEQUENCE [LARGE SCALE GENOMIC DNA]</scope>
    <source>
        <strain evidence="2 3">CC-CTC003</strain>
    </source>
</reference>
<proteinExistence type="predicted"/>
<organism evidence="2 3">
    <name type="scientific">Flavobacterium supellecticarium</name>
    <dbReference type="NCBI Taxonomy" id="2565924"/>
    <lineage>
        <taxon>Bacteria</taxon>
        <taxon>Pseudomonadati</taxon>
        <taxon>Bacteroidota</taxon>
        <taxon>Flavobacteriia</taxon>
        <taxon>Flavobacteriales</taxon>
        <taxon>Flavobacteriaceae</taxon>
        <taxon>Flavobacterium</taxon>
    </lineage>
</organism>
<feature type="chain" id="PRO_5020526876" description="Outer membrane lipoprotein carrier protein LolA" evidence="1">
    <location>
        <begin position="25"/>
        <end position="228"/>
    </location>
</feature>
<dbReference type="Proteomes" id="UP000307507">
    <property type="component" value="Unassembled WGS sequence"/>
</dbReference>
<evidence type="ECO:0000256" key="1">
    <source>
        <dbReference type="SAM" id="SignalP"/>
    </source>
</evidence>
<dbReference type="OrthoDB" id="1160485at2"/>
<evidence type="ECO:0000313" key="2">
    <source>
        <dbReference type="EMBL" id="THF49198.1"/>
    </source>
</evidence>
<feature type="signal peptide" evidence="1">
    <location>
        <begin position="1"/>
        <end position="24"/>
    </location>
</feature>
<dbReference type="Gene3D" id="2.50.20.10">
    <property type="entry name" value="Lipoprotein localisation LolA/LolB/LppX"/>
    <property type="match status" value="1"/>
</dbReference>
<dbReference type="AlphaFoldDB" id="A0A4V6RWS5"/>
<dbReference type="EMBL" id="SSNZ01000006">
    <property type="protein sequence ID" value="THF49198.1"/>
    <property type="molecule type" value="Genomic_DNA"/>
</dbReference>
<name>A0A4V6RWS5_9FLAO</name>
<evidence type="ECO:0008006" key="4">
    <source>
        <dbReference type="Google" id="ProtNLM"/>
    </source>
</evidence>